<dbReference type="CDD" id="cd00090">
    <property type="entry name" value="HTH_ARSR"/>
    <property type="match status" value="1"/>
</dbReference>
<evidence type="ECO:0000256" key="1">
    <source>
        <dbReference type="ARBA" id="ARBA00023015"/>
    </source>
</evidence>
<protein>
    <submittedName>
        <fullName evidence="5">DNA-binding transcriptional regulator, ArsR family</fullName>
    </submittedName>
</protein>
<dbReference type="Proteomes" id="UP000242763">
    <property type="component" value="Unassembled WGS sequence"/>
</dbReference>
<evidence type="ECO:0000313" key="6">
    <source>
        <dbReference type="Proteomes" id="UP000242763"/>
    </source>
</evidence>
<dbReference type="GO" id="GO:0003677">
    <property type="term" value="F:DNA binding"/>
    <property type="evidence" value="ECO:0007669"/>
    <property type="project" value="UniProtKB-KW"/>
</dbReference>
<gene>
    <name evidence="5" type="ORF">SAMN03080618_01695</name>
</gene>
<proteinExistence type="predicted"/>
<dbReference type="Pfam" id="PF01022">
    <property type="entry name" value="HTH_5"/>
    <property type="match status" value="1"/>
</dbReference>
<dbReference type="InterPro" id="IPR036388">
    <property type="entry name" value="WH-like_DNA-bd_sf"/>
</dbReference>
<dbReference type="Gene3D" id="1.10.10.10">
    <property type="entry name" value="Winged helix-like DNA-binding domain superfamily/Winged helix DNA-binding domain"/>
    <property type="match status" value="1"/>
</dbReference>
<dbReference type="RefSeq" id="WP_091520944.1">
    <property type="nucleotide sequence ID" value="NZ_FORF01000008.1"/>
</dbReference>
<dbReference type="PRINTS" id="PR00778">
    <property type="entry name" value="HTHARSR"/>
</dbReference>
<evidence type="ECO:0000313" key="5">
    <source>
        <dbReference type="EMBL" id="SFI92832.1"/>
    </source>
</evidence>
<dbReference type="InterPro" id="IPR051011">
    <property type="entry name" value="Metal_resp_trans_reg"/>
</dbReference>
<feature type="domain" description="HTH arsR-type" evidence="4">
    <location>
        <begin position="12"/>
        <end position="105"/>
    </location>
</feature>
<reference evidence="6" key="1">
    <citation type="submission" date="2016-10" db="EMBL/GenBank/DDBJ databases">
        <authorList>
            <person name="Varghese N."/>
            <person name="Submissions S."/>
        </authorList>
    </citation>
    <scope>NUCLEOTIDE SEQUENCE [LARGE SCALE GENOMIC DNA]</scope>
    <source>
        <strain evidence="6">DSM 21857</strain>
    </source>
</reference>
<evidence type="ECO:0000256" key="3">
    <source>
        <dbReference type="ARBA" id="ARBA00023163"/>
    </source>
</evidence>
<dbReference type="SUPFAM" id="SSF46785">
    <property type="entry name" value="Winged helix' DNA-binding domain"/>
    <property type="match status" value="1"/>
</dbReference>
<keyword evidence="3" id="KW-0804">Transcription</keyword>
<dbReference type="InterPro" id="IPR001845">
    <property type="entry name" value="HTH_ArsR_DNA-bd_dom"/>
</dbReference>
<dbReference type="PROSITE" id="PS50987">
    <property type="entry name" value="HTH_ARSR_2"/>
    <property type="match status" value="1"/>
</dbReference>
<evidence type="ECO:0000259" key="4">
    <source>
        <dbReference type="PROSITE" id="PS50987"/>
    </source>
</evidence>
<dbReference type="NCBIfam" id="NF033788">
    <property type="entry name" value="HTH_metalloreg"/>
    <property type="match status" value="1"/>
</dbReference>
<dbReference type="InterPro" id="IPR011991">
    <property type="entry name" value="ArsR-like_HTH"/>
</dbReference>
<dbReference type="EMBL" id="FORF01000008">
    <property type="protein sequence ID" value="SFI92832.1"/>
    <property type="molecule type" value="Genomic_DNA"/>
</dbReference>
<dbReference type="STRING" id="1121003.SAMN03080618_01695"/>
<dbReference type="SMART" id="SM00418">
    <property type="entry name" value="HTH_ARSR"/>
    <property type="match status" value="1"/>
</dbReference>
<dbReference type="PANTHER" id="PTHR43132:SF2">
    <property type="entry name" value="ARSENICAL RESISTANCE OPERON REPRESSOR ARSR-RELATED"/>
    <property type="match status" value="1"/>
</dbReference>
<evidence type="ECO:0000256" key="2">
    <source>
        <dbReference type="ARBA" id="ARBA00023125"/>
    </source>
</evidence>
<dbReference type="GO" id="GO:0003700">
    <property type="term" value="F:DNA-binding transcription factor activity"/>
    <property type="evidence" value="ECO:0007669"/>
    <property type="project" value="InterPro"/>
</dbReference>
<organism evidence="5 6">
    <name type="scientific">Aquamicrobium aerolatum DSM 21857</name>
    <dbReference type="NCBI Taxonomy" id="1121003"/>
    <lineage>
        <taxon>Bacteria</taxon>
        <taxon>Pseudomonadati</taxon>
        <taxon>Pseudomonadota</taxon>
        <taxon>Alphaproteobacteria</taxon>
        <taxon>Hyphomicrobiales</taxon>
        <taxon>Phyllobacteriaceae</taxon>
        <taxon>Aerobium</taxon>
    </lineage>
</organism>
<dbReference type="InterPro" id="IPR036390">
    <property type="entry name" value="WH_DNA-bd_sf"/>
</dbReference>
<keyword evidence="6" id="KW-1185">Reference proteome</keyword>
<keyword evidence="2 5" id="KW-0238">DNA-binding</keyword>
<dbReference type="OrthoDB" id="194599at2"/>
<accession>A0A1I3M7A7</accession>
<dbReference type="PANTHER" id="PTHR43132">
    <property type="entry name" value="ARSENICAL RESISTANCE OPERON REPRESSOR ARSR-RELATED"/>
    <property type="match status" value="1"/>
</dbReference>
<name>A0A1I3M7A7_9HYPH</name>
<dbReference type="AlphaFoldDB" id="A0A1I3M7A7"/>
<sequence>MNTELEPRTADLVANAAEAADFIKKFAHPSRLMIACALVEGERSVRELEDTLGIRQPGLSQQIAELRDAGLIVGRKESKNMFYRLADGRVKDFIEQMYVMFCKPQNVGQGQDQ</sequence>
<keyword evidence="1" id="KW-0805">Transcription regulation</keyword>